<evidence type="ECO:0000256" key="7">
    <source>
        <dbReference type="PROSITE-ProRule" id="PRU01379"/>
    </source>
</evidence>
<feature type="active site" description="Proton donor/acceptor" evidence="7">
    <location>
        <position position="339"/>
    </location>
</feature>
<dbReference type="GO" id="GO:0004181">
    <property type="term" value="F:metallocarboxypeptidase activity"/>
    <property type="evidence" value="ECO:0007669"/>
    <property type="project" value="InterPro"/>
</dbReference>
<keyword evidence="6" id="KW-0482">Metalloprotease</keyword>
<dbReference type="PROSITE" id="PS52035">
    <property type="entry name" value="PEPTIDASE_M14"/>
    <property type="match status" value="1"/>
</dbReference>
<reference evidence="10 11" key="1">
    <citation type="journal article" date="2012" name="J. Bacteriol.">
        <title>Genome Sequence of Idiomarina xiamenensis Type Strain 10-D-4.</title>
        <authorList>
            <person name="Lai Q."/>
            <person name="Wang L."/>
            <person name="Wang W."/>
            <person name="Shao Z."/>
        </authorList>
    </citation>
    <scope>NUCLEOTIDE SEQUENCE [LARGE SCALE GENOMIC DNA]</scope>
    <source>
        <strain evidence="10 11">10-D-4</strain>
    </source>
</reference>
<dbReference type="RefSeq" id="WP_008487872.1">
    <property type="nucleotide sequence ID" value="NZ_AMRG01000004.1"/>
</dbReference>
<dbReference type="InterPro" id="IPR029062">
    <property type="entry name" value="Class_I_gatase-like"/>
</dbReference>
<evidence type="ECO:0000256" key="2">
    <source>
        <dbReference type="ARBA" id="ARBA00005988"/>
    </source>
</evidence>
<keyword evidence="10" id="KW-0121">Carboxypeptidase</keyword>
<dbReference type="InterPro" id="IPR000834">
    <property type="entry name" value="Peptidase_M14"/>
</dbReference>
<feature type="signal peptide" evidence="8">
    <location>
        <begin position="1"/>
        <end position="23"/>
    </location>
</feature>
<proteinExistence type="inferred from homology"/>
<comment type="caution">
    <text evidence="10">The sequence shown here is derived from an EMBL/GenBank/DDBJ whole genome shotgun (WGS) entry which is preliminary data.</text>
</comment>
<keyword evidence="8" id="KW-0732">Signal</keyword>
<dbReference type="AlphaFoldDB" id="K2JMJ1"/>
<gene>
    <name evidence="10" type="ORF">A10D4_03935</name>
</gene>
<name>K2JMJ1_9GAMM</name>
<comment type="cofactor">
    <cofactor evidence="1">
        <name>Zn(2+)</name>
        <dbReference type="ChEBI" id="CHEBI:29105"/>
    </cofactor>
</comment>
<dbReference type="GO" id="GO:0008270">
    <property type="term" value="F:zinc ion binding"/>
    <property type="evidence" value="ECO:0007669"/>
    <property type="project" value="InterPro"/>
</dbReference>
<dbReference type="OrthoDB" id="9758209at2"/>
<keyword evidence="11" id="KW-1185">Reference proteome</keyword>
<evidence type="ECO:0000256" key="6">
    <source>
        <dbReference type="ARBA" id="ARBA00023049"/>
    </source>
</evidence>
<dbReference type="Gene3D" id="3.40.50.880">
    <property type="match status" value="1"/>
</dbReference>
<feature type="domain" description="Peptidase M14" evidence="9">
    <location>
        <begin position="58"/>
        <end position="359"/>
    </location>
</feature>
<evidence type="ECO:0000256" key="8">
    <source>
        <dbReference type="SAM" id="SignalP"/>
    </source>
</evidence>
<dbReference type="SUPFAM" id="SSF52317">
    <property type="entry name" value="Class I glutamine amidotransferase-like"/>
    <property type="match status" value="1"/>
</dbReference>
<dbReference type="SMART" id="SM00631">
    <property type="entry name" value="Zn_pept"/>
    <property type="match status" value="1"/>
</dbReference>
<organism evidence="10 11">
    <name type="scientific">Idiomarina xiamenensis 10-D-4</name>
    <dbReference type="NCBI Taxonomy" id="740709"/>
    <lineage>
        <taxon>Bacteria</taxon>
        <taxon>Pseudomonadati</taxon>
        <taxon>Pseudomonadota</taxon>
        <taxon>Gammaproteobacteria</taxon>
        <taxon>Alteromonadales</taxon>
        <taxon>Idiomarinaceae</taxon>
        <taxon>Idiomarina</taxon>
    </lineage>
</organism>
<dbReference type="Proteomes" id="UP000014115">
    <property type="component" value="Unassembled WGS sequence"/>
</dbReference>
<dbReference type="GO" id="GO:0005615">
    <property type="term" value="C:extracellular space"/>
    <property type="evidence" value="ECO:0007669"/>
    <property type="project" value="TreeGrafter"/>
</dbReference>
<evidence type="ECO:0000256" key="1">
    <source>
        <dbReference type="ARBA" id="ARBA00001947"/>
    </source>
</evidence>
<keyword evidence="5" id="KW-0862">Zinc</keyword>
<evidence type="ECO:0000259" key="9">
    <source>
        <dbReference type="PROSITE" id="PS52035"/>
    </source>
</evidence>
<accession>K2JMJ1</accession>
<evidence type="ECO:0000313" key="11">
    <source>
        <dbReference type="Proteomes" id="UP000014115"/>
    </source>
</evidence>
<keyword evidence="4" id="KW-0378">Hydrolase</keyword>
<evidence type="ECO:0000313" key="10">
    <source>
        <dbReference type="EMBL" id="EKE84731.1"/>
    </source>
</evidence>
<evidence type="ECO:0000256" key="5">
    <source>
        <dbReference type="ARBA" id="ARBA00022833"/>
    </source>
</evidence>
<dbReference type="PANTHER" id="PTHR11705">
    <property type="entry name" value="PROTEASE FAMILY M14 CARBOXYPEPTIDASE A,B"/>
    <property type="match status" value="1"/>
</dbReference>
<dbReference type="eggNOG" id="COG2866">
    <property type="taxonomic scope" value="Bacteria"/>
</dbReference>
<dbReference type="PANTHER" id="PTHR11705:SF143">
    <property type="entry name" value="SLL0236 PROTEIN"/>
    <property type="match status" value="1"/>
</dbReference>
<dbReference type="GO" id="GO:0006508">
    <property type="term" value="P:proteolysis"/>
    <property type="evidence" value="ECO:0007669"/>
    <property type="project" value="UniProtKB-KW"/>
</dbReference>
<comment type="similarity">
    <text evidence="2 7">Belongs to the peptidase M14 family.</text>
</comment>
<keyword evidence="3" id="KW-0645">Protease</keyword>
<dbReference type="Pfam" id="PF00246">
    <property type="entry name" value="Peptidase_M14"/>
    <property type="match status" value="1"/>
</dbReference>
<sequence length="897" mass="99414">MRRLILTSLAAIFASALSHNALAAAAQDNSVTAMWPGASYNEDSPSVERVLGYPIGSRITSPADLSQYFNALQQAYPQQVKLVEYGESWEGRRLFYAIISSADNIAQLSQFEQGMQALADPRQTSDAQAQQLIDSLPGSVWLGYGVHGNEISPPEAAMMTAYHLLAADDNRVKNFLDNTLVFIDPLQNPDGRARFVSRYYMTAGMQHSADRLSAEHNEPWPSGRSNHYLFDMNRDWIALTQPEIKGQVAALLTYYPLAFVDLHEMGGDSSYYFTPEAEPYNPFITAQQRQGLDWIGQNNAAWFDAMGFDYYTREVFDAFYPGYGASWPLYHGAIAMTYEMASARGHQFRRQDGDILTYADGVQRHFVASMATIETVSQRRQQLLQRFWQYRQSAINEAQNSEQRSWVIDPTGDAAGAHKLAALLVEQGLQVSRSEQAFASCGNDYPTGSYVIDAAQPGYRLLRTLLDPQVDMSAEFLAEQERRRNHNLADQIYDVSGWALPLLFNVDVDVCEQLPDIKQRLLQATAAIAPGQLLHADAKLGYLVKWGDMNSGRLLTAALRAGIKVKRSDLPFTHKSGDRYPAGSLIITLADNPQQQLPSKLKTLAISSGATIQGVDSSWVLDGPNFGSDNVVSVPQTNIAIAWDEPVQSLSAGHVRYVIEQQFNYPTTAIRSAQLARADLSHYQVIILPASRGGYSSALGATGVANLRDWVNRGGVLITLGNASGWAVEAGLLKTQLEKAVTDNSDSLSDDSYTAGQHITDFSQFLEQVKNTDADPYWVAGVLLNTDVDQAHWLSAGVKPQVISNYVGNQIFAPIDIQYGRNIAYYSDADKVLASGYLWQENRQQLAYKPFLMWQPMQKGMLIAFTQEPTYRAYMDGLNILFMNAIFAGAAHAKPLR</sequence>
<dbReference type="Gene3D" id="3.40.630.10">
    <property type="entry name" value="Zn peptidases"/>
    <property type="match status" value="1"/>
</dbReference>
<dbReference type="SUPFAM" id="SSF53187">
    <property type="entry name" value="Zn-dependent exopeptidases"/>
    <property type="match status" value="1"/>
</dbReference>
<protein>
    <submittedName>
        <fullName evidence="10">Deacylase/carboxypeptidase superfamily protein</fullName>
    </submittedName>
</protein>
<dbReference type="PATRIC" id="fig|740709.3.peg.796"/>
<dbReference type="STRING" id="740709.A10D4_03935"/>
<evidence type="ECO:0000256" key="3">
    <source>
        <dbReference type="ARBA" id="ARBA00022670"/>
    </source>
</evidence>
<evidence type="ECO:0000256" key="4">
    <source>
        <dbReference type="ARBA" id="ARBA00022801"/>
    </source>
</evidence>
<dbReference type="EMBL" id="AMRG01000004">
    <property type="protein sequence ID" value="EKE84731.1"/>
    <property type="molecule type" value="Genomic_DNA"/>
</dbReference>
<feature type="chain" id="PRO_5003859296" evidence="8">
    <location>
        <begin position="24"/>
        <end position="897"/>
    </location>
</feature>